<name>A0A3Q7H0Q8_SOLLC</name>
<accession>A0A3Q7H0Q8</accession>
<keyword evidence="2" id="KW-1185">Reference proteome</keyword>
<organism evidence="1">
    <name type="scientific">Solanum lycopersicum</name>
    <name type="common">Tomato</name>
    <name type="synonym">Lycopersicon esculentum</name>
    <dbReference type="NCBI Taxonomy" id="4081"/>
    <lineage>
        <taxon>Eukaryota</taxon>
        <taxon>Viridiplantae</taxon>
        <taxon>Streptophyta</taxon>
        <taxon>Embryophyta</taxon>
        <taxon>Tracheophyta</taxon>
        <taxon>Spermatophyta</taxon>
        <taxon>Magnoliopsida</taxon>
        <taxon>eudicotyledons</taxon>
        <taxon>Gunneridae</taxon>
        <taxon>Pentapetalae</taxon>
        <taxon>asterids</taxon>
        <taxon>lamiids</taxon>
        <taxon>Solanales</taxon>
        <taxon>Solanaceae</taxon>
        <taxon>Solanoideae</taxon>
        <taxon>Solaneae</taxon>
        <taxon>Solanum</taxon>
        <taxon>Solanum subgen. Lycopersicon</taxon>
    </lineage>
</organism>
<dbReference type="EnsemblPlants" id="Solyc06g069395.1.1">
    <property type="protein sequence ID" value="Solyc06g069395.1.1"/>
    <property type="gene ID" value="Solyc06g069395.1"/>
</dbReference>
<dbReference type="Gramene" id="Solyc06g069395.1.1">
    <property type="protein sequence ID" value="Solyc06g069395.1.1"/>
    <property type="gene ID" value="Solyc06g069395.1"/>
</dbReference>
<dbReference type="InterPro" id="IPR008581">
    <property type="entry name" value="DUF863_pln"/>
</dbReference>
<dbReference type="Pfam" id="PF05904">
    <property type="entry name" value="DUF863"/>
    <property type="match status" value="1"/>
</dbReference>
<dbReference type="Proteomes" id="UP000004994">
    <property type="component" value="Chromosome 6"/>
</dbReference>
<evidence type="ECO:0000313" key="1">
    <source>
        <dbReference type="EnsemblPlants" id="Solyc06g069395.1.1"/>
    </source>
</evidence>
<proteinExistence type="predicted"/>
<reference evidence="1" key="2">
    <citation type="submission" date="2019-01" db="UniProtKB">
        <authorList>
            <consortium name="EnsemblPlants"/>
        </authorList>
    </citation>
    <scope>IDENTIFICATION</scope>
    <source>
        <strain evidence="1">cv. Heinz 1706</strain>
    </source>
</reference>
<dbReference type="AlphaFoldDB" id="A0A3Q7H0Q8"/>
<evidence type="ECO:0000313" key="2">
    <source>
        <dbReference type="Proteomes" id="UP000004994"/>
    </source>
</evidence>
<protein>
    <submittedName>
        <fullName evidence="1">Uncharacterized protein</fullName>
    </submittedName>
</protein>
<reference evidence="1" key="1">
    <citation type="journal article" date="2012" name="Nature">
        <title>The tomato genome sequence provides insights into fleshy fruit evolution.</title>
        <authorList>
            <consortium name="Tomato Genome Consortium"/>
        </authorList>
    </citation>
    <scope>NUCLEOTIDE SEQUENCE [LARGE SCALE GENOMIC DNA]</scope>
    <source>
        <strain evidence="1">cv. Heinz 1706</strain>
    </source>
</reference>
<sequence>MLRLSTMCTSAQFGILSGLADLNEPDELEVAIIPSSVGFLGYGNSHKETISLNVSAKLNPAFLALPRETTWNSIIQCLVAL</sequence>
<dbReference type="InParanoid" id="A0A3Q7H0Q8"/>